<dbReference type="Gene3D" id="2.40.160.10">
    <property type="entry name" value="Porin"/>
    <property type="match status" value="1"/>
</dbReference>
<dbReference type="AlphaFoldDB" id="A0A6J5ILN9"/>
<proteinExistence type="predicted"/>
<dbReference type="Proteomes" id="UP000494301">
    <property type="component" value="Unassembled WGS sequence"/>
</dbReference>
<protein>
    <submittedName>
        <fullName evidence="2">Membrane protein</fullName>
    </submittedName>
</protein>
<dbReference type="SUPFAM" id="SSF56935">
    <property type="entry name" value="Porins"/>
    <property type="match status" value="1"/>
</dbReference>
<sequence>MLSLEKYDASTGNAKPKIHSAGPVADYNLSKRTDVYSQATYQHIAGDKTNSILDNAFIPVTDAPSSTSNQVAVHVALRHKF</sequence>
<accession>A0A6J5ILN9</accession>
<feature type="region of interest" description="Disordered" evidence="1">
    <location>
        <begin position="1"/>
        <end position="22"/>
    </location>
</feature>
<dbReference type="EMBL" id="CABWIL020000001">
    <property type="protein sequence ID" value="CAB3960311.1"/>
    <property type="molecule type" value="Genomic_DNA"/>
</dbReference>
<reference evidence="2 3" key="1">
    <citation type="submission" date="2020-04" db="EMBL/GenBank/DDBJ databases">
        <authorList>
            <person name="Depoorter E."/>
        </authorList>
    </citation>
    <scope>NUCLEOTIDE SEQUENCE [LARGE SCALE GENOMIC DNA]</scope>
    <source>
        <strain evidence="2 3">BCC0217</strain>
    </source>
</reference>
<evidence type="ECO:0000313" key="3">
    <source>
        <dbReference type="Proteomes" id="UP000494301"/>
    </source>
</evidence>
<evidence type="ECO:0000256" key="1">
    <source>
        <dbReference type="SAM" id="MobiDB-lite"/>
    </source>
</evidence>
<organism evidence="2 3">
    <name type="scientific">Burkholderia aenigmatica</name>
    <dbReference type="NCBI Taxonomy" id="2015348"/>
    <lineage>
        <taxon>Bacteria</taxon>
        <taxon>Pseudomonadati</taxon>
        <taxon>Pseudomonadota</taxon>
        <taxon>Betaproteobacteria</taxon>
        <taxon>Burkholderiales</taxon>
        <taxon>Burkholderiaceae</taxon>
        <taxon>Burkholderia</taxon>
        <taxon>Burkholderia cepacia complex</taxon>
    </lineage>
</organism>
<evidence type="ECO:0000313" key="2">
    <source>
        <dbReference type="EMBL" id="CAB3960311.1"/>
    </source>
</evidence>
<name>A0A6J5ILN9_9BURK</name>
<gene>
    <name evidence="2" type="ORF">BLA3211_00049</name>
</gene>
<dbReference type="InterPro" id="IPR023614">
    <property type="entry name" value="Porin_dom_sf"/>
</dbReference>